<accession>A0A6S6XVR7</accession>
<dbReference type="AlphaFoldDB" id="A0A6S6XVR7"/>
<protein>
    <submittedName>
        <fullName evidence="1">Flagellar transcriptional activator FlhC</fullName>
    </submittedName>
</protein>
<organism evidence="1 2">
    <name type="scientific">Denitratisoma oestradiolicum</name>
    <dbReference type="NCBI Taxonomy" id="311182"/>
    <lineage>
        <taxon>Bacteria</taxon>
        <taxon>Pseudomonadati</taxon>
        <taxon>Pseudomonadota</taxon>
        <taxon>Betaproteobacteria</taxon>
        <taxon>Nitrosomonadales</taxon>
        <taxon>Sterolibacteriaceae</taxon>
        <taxon>Denitratisoma</taxon>
    </lineage>
</organism>
<keyword evidence="1" id="KW-0966">Cell projection</keyword>
<name>A0A6S6XVR7_9PROT</name>
<evidence type="ECO:0000313" key="1">
    <source>
        <dbReference type="EMBL" id="CAB1368992.1"/>
    </source>
</evidence>
<dbReference type="EMBL" id="LR778301">
    <property type="protein sequence ID" value="CAB1368992.1"/>
    <property type="molecule type" value="Genomic_DNA"/>
</dbReference>
<reference evidence="1 2" key="1">
    <citation type="submission" date="2020-03" db="EMBL/GenBank/DDBJ databases">
        <authorList>
            <consortium name="Genoscope - CEA"/>
            <person name="William W."/>
        </authorList>
    </citation>
    <scope>NUCLEOTIDE SEQUENCE [LARGE SCALE GENOMIC DNA]</scope>
    <source>
        <strain evidence="2">DSM 16959</strain>
    </source>
</reference>
<sequence length="56" mass="6689">MAHRELDINAAYFAVRDVRAKIVEWRRCGRCQTYYIFDINEFHARSCPYCELSSRG</sequence>
<keyword evidence="1" id="KW-0969">Cilium</keyword>
<proteinExistence type="predicted"/>
<dbReference type="Proteomes" id="UP000515733">
    <property type="component" value="Chromosome"/>
</dbReference>
<dbReference type="SUPFAM" id="SSF160930">
    <property type="entry name" value="FlhC-like"/>
    <property type="match status" value="1"/>
</dbReference>
<evidence type="ECO:0000313" key="2">
    <source>
        <dbReference type="Proteomes" id="UP000515733"/>
    </source>
</evidence>
<gene>
    <name evidence="1" type="ORF">DENOEST_1827</name>
</gene>
<dbReference type="KEGG" id="doe:DENOEST_1827"/>
<keyword evidence="2" id="KW-1185">Reference proteome</keyword>
<keyword evidence="1" id="KW-0282">Flagellum</keyword>